<keyword evidence="1" id="KW-0472">Membrane</keyword>
<keyword evidence="1" id="KW-0812">Transmembrane</keyword>
<keyword evidence="1" id="KW-1133">Transmembrane helix</keyword>
<name>A0A927ZKM5_9CLOT</name>
<evidence type="ECO:0000313" key="3">
    <source>
        <dbReference type="Proteomes" id="UP000768462"/>
    </source>
</evidence>
<proteinExistence type="predicted"/>
<organism evidence="2 3">
    <name type="scientific">Clostridium sulfidigenes</name>
    <dbReference type="NCBI Taxonomy" id="318464"/>
    <lineage>
        <taxon>Bacteria</taxon>
        <taxon>Bacillati</taxon>
        <taxon>Bacillota</taxon>
        <taxon>Clostridia</taxon>
        <taxon>Eubacteriales</taxon>
        <taxon>Clostridiaceae</taxon>
        <taxon>Clostridium</taxon>
    </lineage>
</organism>
<dbReference type="EMBL" id="SVCM01000026">
    <property type="protein sequence ID" value="MBE6058976.1"/>
    <property type="molecule type" value="Genomic_DNA"/>
</dbReference>
<dbReference type="AlphaFoldDB" id="A0A927ZKM5"/>
<evidence type="ECO:0000313" key="2">
    <source>
        <dbReference type="EMBL" id="MBE6058976.1"/>
    </source>
</evidence>
<dbReference type="Proteomes" id="UP000768462">
    <property type="component" value="Unassembled WGS sequence"/>
</dbReference>
<gene>
    <name evidence="2" type="ORF">E7215_02195</name>
</gene>
<feature type="transmembrane region" description="Helical" evidence="1">
    <location>
        <begin position="7"/>
        <end position="29"/>
    </location>
</feature>
<protein>
    <submittedName>
        <fullName evidence="2">Uncharacterized protein</fullName>
    </submittedName>
</protein>
<sequence length="137" mass="16115">MELNKKILHIGFLLIGISLVFTITFVSVYKLENPVFLKMFIQKSIYPDEDFALLESFELKYITSISDNRKIVNMEFKEKPDIEVTVSNDSLGYGDMPFFNDINKQSENKYGIYVVNTIYFNMNLKNIDKKLKRYNNI</sequence>
<evidence type="ECO:0000256" key="1">
    <source>
        <dbReference type="SAM" id="Phobius"/>
    </source>
</evidence>
<accession>A0A927ZKM5</accession>
<comment type="caution">
    <text evidence="2">The sequence shown here is derived from an EMBL/GenBank/DDBJ whole genome shotgun (WGS) entry which is preliminary data.</text>
</comment>
<reference evidence="2" key="1">
    <citation type="submission" date="2019-04" db="EMBL/GenBank/DDBJ databases">
        <title>Evolution of Biomass-Degrading Anaerobic Consortia Revealed by Metagenomics.</title>
        <authorList>
            <person name="Peng X."/>
        </authorList>
    </citation>
    <scope>NUCLEOTIDE SEQUENCE</scope>
    <source>
        <strain evidence="2">SIG254</strain>
    </source>
</reference>